<organism evidence="6 7">
    <name type="scientific">Lates japonicus</name>
    <name type="common">Japanese lates</name>
    <dbReference type="NCBI Taxonomy" id="270547"/>
    <lineage>
        <taxon>Eukaryota</taxon>
        <taxon>Metazoa</taxon>
        <taxon>Chordata</taxon>
        <taxon>Craniata</taxon>
        <taxon>Vertebrata</taxon>
        <taxon>Euteleostomi</taxon>
        <taxon>Actinopterygii</taxon>
        <taxon>Neopterygii</taxon>
        <taxon>Teleostei</taxon>
        <taxon>Neoteleostei</taxon>
        <taxon>Acanthomorphata</taxon>
        <taxon>Carangaria</taxon>
        <taxon>Carangaria incertae sedis</taxon>
        <taxon>Centropomidae</taxon>
        <taxon>Lates</taxon>
    </lineage>
</organism>
<evidence type="ECO:0000313" key="7">
    <source>
        <dbReference type="Proteomes" id="UP001279410"/>
    </source>
</evidence>
<dbReference type="EMBL" id="BRZM01000020">
    <property type="protein sequence ID" value="GLD54844.1"/>
    <property type="molecule type" value="Genomic_DNA"/>
</dbReference>
<dbReference type="Pfam" id="PF04698">
    <property type="entry name" value="Rab_eff_C"/>
    <property type="match status" value="1"/>
</dbReference>
<evidence type="ECO:0000256" key="1">
    <source>
        <dbReference type="ARBA" id="ARBA00022771"/>
    </source>
</evidence>
<protein>
    <submittedName>
        <fullName evidence="6">Rab effector MyRIP isoform X1</fullName>
    </submittedName>
</protein>
<feature type="non-terminal residue" evidence="6">
    <location>
        <position position="94"/>
    </location>
</feature>
<reference evidence="6" key="1">
    <citation type="submission" date="2022-08" db="EMBL/GenBank/DDBJ databases">
        <title>Genome sequencing of akame (Lates japonicus).</title>
        <authorList>
            <person name="Hashiguchi Y."/>
            <person name="Takahashi H."/>
        </authorList>
    </citation>
    <scope>NUCLEOTIDE SEQUENCE</scope>
    <source>
        <strain evidence="6">Kochi</strain>
    </source>
</reference>
<evidence type="ECO:0000256" key="3">
    <source>
        <dbReference type="SAM" id="Coils"/>
    </source>
</evidence>
<keyword evidence="1" id="KW-0863">Zinc-finger</keyword>
<name>A0AAD3MK13_LATJO</name>
<dbReference type="GO" id="GO:0017022">
    <property type="term" value="F:myosin binding"/>
    <property type="evidence" value="ECO:0007669"/>
    <property type="project" value="TreeGrafter"/>
</dbReference>
<dbReference type="InterPro" id="IPR051745">
    <property type="entry name" value="Intracell_Transport_Effector"/>
</dbReference>
<sequence length="94" mass="10375">MKSRFKRFGSQGFEDLVQKSTLSREERFSDLPESSVHEGSTGYDNDGSICGSDSAFYRQSEGHSMAETLTVALRVAEEAIEEAIAKAEEFSDSL</sequence>
<dbReference type="InterPro" id="IPR006788">
    <property type="entry name" value="Myrip/Melanophilin"/>
</dbReference>
<dbReference type="Proteomes" id="UP001279410">
    <property type="component" value="Unassembled WGS sequence"/>
</dbReference>
<evidence type="ECO:0000256" key="2">
    <source>
        <dbReference type="ARBA" id="ARBA00022833"/>
    </source>
</evidence>
<dbReference type="GO" id="GO:0003779">
    <property type="term" value="F:actin binding"/>
    <property type="evidence" value="ECO:0007669"/>
    <property type="project" value="TreeGrafter"/>
</dbReference>
<feature type="region of interest" description="Disordered" evidence="4">
    <location>
        <begin position="21"/>
        <end position="48"/>
    </location>
</feature>
<keyword evidence="2" id="KW-0862">Zinc</keyword>
<evidence type="ECO:0000313" key="6">
    <source>
        <dbReference type="EMBL" id="GLD54844.1"/>
    </source>
</evidence>
<proteinExistence type="predicted"/>
<dbReference type="GO" id="GO:0008270">
    <property type="term" value="F:zinc ion binding"/>
    <property type="evidence" value="ECO:0007669"/>
    <property type="project" value="UniProtKB-KW"/>
</dbReference>
<comment type="caution">
    <text evidence="6">The sequence shown here is derived from an EMBL/GenBank/DDBJ whole genome shotgun (WGS) entry which is preliminary data.</text>
</comment>
<dbReference type="PANTHER" id="PTHR14555">
    <property type="entry name" value="MYELIN-ASSOCIATED OLIGODENDROCYTIC BASIC PROTEIN MOBP -RELATED"/>
    <property type="match status" value="1"/>
</dbReference>
<gene>
    <name evidence="6" type="ORF">AKAME5_000741200</name>
</gene>
<dbReference type="PANTHER" id="PTHR14555:SF6">
    <property type="entry name" value="RAB EFFECTOR MYRIP"/>
    <property type="match status" value="1"/>
</dbReference>
<keyword evidence="1" id="KW-0479">Metal-binding</keyword>
<dbReference type="GO" id="GO:0030864">
    <property type="term" value="C:cortical actin cytoskeleton"/>
    <property type="evidence" value="ECO:0007669"/>
    <property type="project" value="TreeGrafter"/>
</dbReference>
<keyword evidence="7" id="KW-1185">Reference proteome</keyword>
<feature type="coiled-coil region" evidence="3">
    <location>
        <begin position="66"/>
        <end position="93"/>
    </location>
</feature>
<keyword evidence="3" id="KW-0175">Coiled coil</keyword>
<dbReference type="AlphaFoldDB" id="A0AAD3MK13"/>
<accession>A0AAD3MK13</accession>
<evidence type="ECO:0000256" key="4">
    <source>
        <dbReference type="SAM" id="MobiDB-lite"/>
    </source>
</evidence>
<feature type="domain" description="Rab effector MyRIP/Melanophilin" evidence="5">
    <location>
        <begin position="30"/>
        <end position="94"/>
    </location>
</feature>
<evidence type="ECO:0000259" key="5">
    <source>
        <dbReference type="Pfam" id="PF04698"/>
    </source>
</evidence>